<evidence type="ECO:0000256" key="6">
    <source>
        <dbReference type="ARBA" id="ARBA00023136"/>
    </source>
</evidence>
<evidence type="ECO:0000259" key="8">
    <source>
        <dbReference type="PROSITE" id="PS50928"/>
    </source>
</evidence>
<organism evidence="9 10">
    <name type="scientific">Nocardiopsis aegyptia</name>
    <dbReference type="NCBI Taxonomy" id="220378"/>
    <lineage>
        <taxon>Bacteria</taxon>
        <taxon>Bacillati</taxon>
        <taxon>Actinomycetota</taxon>
        <taxon>Actinomycetes</taxon>
        <taxon>Streptosporangiales</taxon>
        <taxon>Nocardiopsidaceae</taxon>
        <taxon>Nocardiopsis</taxon>
    </lineage>
</organism>
<feature type="transmembrane region" description="Helical" evidence="7">
    <location>
        <begin position="254"/>
        <end position="272"/>
    </location>
</feature>
<dbReference type="Gene3D" id="1.10.3720.10">
    <property type="entry name" value="MetI-like"/>
    <property type="match status" value="1"/>
</dbReference>
<evidence type="ECO:0000256" key="4">
    <source>
        <dbReference type="ARBA" id="ARBA00022692"/>
    </source>
</evidence>
<keyword evidence="5 7" id="KW-1133">Transmembrane helix</keyword>
<evidence type="ECO:0000256" key="1">
    <source>
        <dbReference type="ARBA" id="ARBA00004651"/>
    </source>
</evidence>
<feature type="transmembrane region" description="Helical" evidence="7">
    <location>
        <begin position="193"/>
        <end position="212"/>
    </location>
</feature>
<comment type="similarity">
    <text evidence="7">Belongs to the binding-protein-dependent transport system permease family.</text>
</comment>
<keyword evidence="10" id="KW-1185">Reference proteome</keyword>
<dbReference type="AlphaFoldDB" id="A0A7Z0EUE0"/>
<proteinExistence type="inferred from homology"/>
<evidence type="ECO:0000256" key="2">
    <source>
        <dbReference type="ARBA" id="ARBA00022448"/>
    </source>
</evidence>
<dbReference type="InterPro" id="IPR035906">
    <property type="entry name" value="MetI-like_sf"/>
</dbReference>
<evidence type="ECO:0000256" key="5">
    <source>
        <dbReference type="ARBA" id="ARBA00022989"/>
    </source>
</evidence>
<dbReference type="RefSeq" id="WP_218898131.1">
    <property type="nucleotide sequence ID" value="NZ_JACCFS010000001.1"/>
</dbReference>
<dbReference type="GO" id="GO:0055085">
    <property type="term" value="P:transmembrane transport"/>
    <property type="evidence" value="ECO:0007669"/>
    <property type="project" value="InterPro"/>
</dbReference>
<feature type="transmembrane region" description="Helical" evidence="7">
    <location>
        <begin position="107"/>
        <end position="134"/>
    </location>
</feature>
<evidence type="ECO:0000256" key="7">
    <source>
        <dbReference type="RuleBase" id="RU363032"/>
    </source>
</evidence>
<evidence type="ECO:0000256" key="3">
    <source>
        <dbReference type="ARBA" id="ARBA00022475"/>
    </source>
</evidence>
<gene>
    <name evidence="9" type="ORF">HNR10_005882</name>
</gene>
<accession>A0A7Z0EUE0</accession>
<dbReference type="Pfam" id="PF00528">
    <property type="entry name" value="BPD_transp_1"/>
    <property type="match status" value="2"/>
</dbReference>
<feature type="transmembrane region" description="Helical" evidence="7">
    <location>
        <begin position="400"/>
        <end position="421"/>
    </location>
</feature>
<dbReference type="InterPro" id="IPR050366">
    <property type="entry name" value="BP-dependent_transpt_permease"/>
</dbReference>
<feature type="transmembrane region" description="Helical" evidence="7">
    <location>
        <begin position="292"/>
        <end position="314"/>
    </location>
</feature>
<dbReference type="SUPFAM" id="SSF161098">
    <property type="entry name" value="MetI-like"/>
    <property type="match status" value="1"/>
</dbReference>
<keyword evidence="4 7" id="KW-0812">Transmembrane</keyword>
<keyword evidence="6 7" id="KW-0472">Membrane</keyword>
<dbReference type="GO" id="GO:0005886">
    <property type="term" value="C:plasma membrane"/>
    <property type="evidence" value="ECO:0007669"/>
    <property type="project" value="UniProtKB-SubCell"/>
</dbReference>
<feature type="transmembrane region" description="Helical" evidence="7">
    <location>
        <begin position="155"/>
        <end position="181"/>
    </location>
</feature>
<reference evidence="9 10" key="1">
    <citation type="submission" date="2020-07" db="EMBL/GenBank/DDBJ databases">
        <title>Sequencing the genomes of 1000 actinobacteria strains.</title>
        <authorList>
            <person name="Klenk H.-P."/>
        </authorList>
    </citation>
    <scope>NUCLEOTIDE SEQUENCE [LARGE SCALE GENOMIC DNA]</scope>
    <source>
        <strain evidence="9 10">DSM 44442</strain>
    </source>
</reference>
<feature type="domain" description="ABC transmembrane type-1" evidence="8">
    <location>
        <begin position="396"/>
        <end position="582"/>
    </location>
</feature>
<comment type="caution">
    <text evidence="9">The sequence shown here is derived from an EMBL/GenBank/DDBJ whole genome shotgun (WGS) entry which is preliminary data.</text>
</comment>
<dbReference type="InterPro" id="IPR000515">
    <property type="entry name" value="MetI-like"/>
</dbReference>
<comment type="subcellular location">
    <subcellularLocation>
        <location evidence="1 7">Cell membrane</location>
        <topology evidence="1 7">Multi-pass membrane protein</topology>
    </subcellularLocation>
</comment>
<dbReference type="CDD" id="cd06261">
    <property type="entry name" value="TM_PBP2"/>
    <property type="match status" value="1"/>
</dbReference>
<feature type="transmembrane region" description="Helical" evidence="7">
    <location>
        <begin position="20"/>
        <end position="40"/>
    </location>
</feature>
<keyword evidence="2 7" id="KW-0813">Transport</keyword>
<dbReference type="PROSITE" id="PS50928">
    <property type="entry name" value="ABC_TM1"/>
    <property type="match status" value="1"/>
</dbReference>
<dbReference type="PANTHER" id="PTHR43386">
    <property type="entry name" value="OLIGOPEPTIDE TRANSPORT SYSTEM PERMEASE PROTEIN APPC"/>
    <property type="match status" value="1"/>
</dbReference>
<evidence type="ECO:0000313" key="9">
    <source>
        <dbReference type="EMBL" id="NYJ38001.1"/>
    </source>
</evidence>
<protein>
    <submittedName>
        <fullName evidence="9">Peptide/nickel transport system permease protein</fullName>
    </submittedName>
</protein>
<feature type="transmembrane region" description="Helical" evidence="7">
    <location>
        <begin position="441"/>
        <end position="465"/>
    </location>
</feature>
<dbReference type="Proteomes" id="UP000572051">
    <property type="component" value="Unassembled WGS sequence"/>
</dbReference>
<sequence length="595" mass="59889">MNPAAPPRRRPARARRAAPLLTRLAALALITVVVGLLPWLSGRDPALSLLRARSAEQEPTAEALDAIRDELGLADGPLALLGSWFAGLLRGDLGASWISGTPVLPSVVAATGVSLTVMAAALAVALPLAAALCAPTLVRGARGTLRPGGSGTGAGAAALTALPEFLIAIVLMLVFAVWLGWLPPYGWSGPQHLILPALALGIPGGGLLGRLVDDALPAVFAERWVGLWTAAGCTPAQIAAAALRRATPALVPQLGMVAVGLTGGAVAVETIFTVPGIGRTALGAAQAQDLPVLQGSVLALVLLGTLAGVLAQVAHRRLLGRSLRDAALSLAPPPTAPAGLLRRAVPVVCAALLLTVTAWGLTRDALTVTVADRLQAPSWAHPLGTDAVGRDVLARLGHGAVYTVGVAALVCAISLAIALVVGFAPSLASGAAEAANAVPPVIAGILVVAVLGPGTLGASVAIALVSWPPLAAHAAALVQQTRAAGYLSAQRAIGAGPRWILWHHVLPSVAGPVARHAVLRLPATALALASLGFLGLGAQPPSAEWGLSLSESLVYVERAPLAALAPTAMLLLLAAFAVSLSTLPARSHTQRGRTP</sequence>
<feature type="transmembrane region" description="Helical" evidence="7">
    <location>
        <begin position="517"/>
        <end position="539"/>
    </location>
</feature>
<dbReference type="EMBL" id="JACCFS010000001">
    <property type="protein sequence ID" value="NYJ38001.1"/>
    <property type="molecule type" value="Genomic_DNA"/>
</dbReference>
<dbReference type="PANTHER" id="PTHR43386:SF1">
    <property type="entry name" value="D,D-DIPEPTIDE TRANSPORT SYSTEM PERMEASE PROTEIN DDPC-RELATED"/>
    <property type="match status" value="1"/>
</dbReference>
<keyword evidence="3" id="KW-1003">Cell membrane</keyword>
<feature type="transmembrane region" description="Helical" evidence="7">
    <location>
        <begin position="559"/>
        <end position="583"/>
    </location>
</feature>
<evidence type="ECO:0000313" key="10">
    <source>
        <dbReference type="Proteomes" id="UP000572051"/>
    </source>
</evidence>
<name>A0A7Z0EUE0_9ACTN</name>